<accession>A0A0F9NG91</accession>
<comment type="caution">
    <text evidence="1">The sequence shown here is derived from an EMBL/GenBank/DDBJ whole genome shotgun (WGS) entry which is preliminary data.</text>
</comment>
<reference evidence="1" key="1">
    <citation type="journal article" date="2015" name="Nature">
        <title>Complex archaea that bridge the gap between prokaryotes and eukaryotes.</title>
        <authorList>
            <person name="Spang A."/>
            <person name="Saw J.H."/>
            <person name="Jorgensen S.L."/>
            <person name="Zaremba-Niedzwiedzka K."/>
            <person name="Martijn J."/>
            <person name="Lind A.E."/>
            <person name="van Eijk R."/>
            <person name="Schleper C."/>
            <person name="Guy L."/>
            <person name="Ettema T.J."/>
        </authorList>
    </citation>
    <scope>NUCLEOTIDE SEQUENCE</scope>
</reference>
<dbReference type="EMBL" id="LAZR01003568">
    <property type="protein sequence ID" value="KKN16959.1"/>
    <property type="molecule type" value="Genomic_DNA"/>
</dbReference>
<evidence type="ECO:0000313" key="1">
    <source>
        <dbReference type="EMBL" id="KKN16959.1"/>
    </source>
</evidence>
<dbReference type="AlphaFoldDB" id="A0A0F9NG91"/>
<name>A0A0F9NG91_9ZZZZ</name>
<gene>
    <name evidence="1" type="ORF">LCGC14_0970760</name>
</gene>
<organism evidence="1">
    <name type="scientific">marine sediment metagenome</name>
    <dbReference type="NCBI Taxonomy" id="412755"/>
    <lineage>
        <taxon>unclassified sequences</taxon>
        <taxon>metagenomes</taxon>
        <taxon>ecological metagenomes</taxon>
    </lineage>
</organism>
<sequence>MIEIVIASVAVVGVLITGTNQVLAWRRNGIHQAARDRAEAEKQAARDAVLANNQAAIIEKLDNPEYGLQAVNITVGRLTERVTGHDHEIKELKQKP</sequence>
<protein>
    <submittedName>
        <fullName evidence="1">Uncharacterized protein</fullName>
    </submittedName>
</protein>
<proteinExistence type="predicted"/>